<name>A0A8C1LB10_CYPCA</name>
<dbReference type="PANTHER" id="PTHR21063:SF4">
    <property type="entry name" value="CD48 ANTIGEN-RELATED"/>
    <property type="match status" value="1"/>
</dbReference>
<dbReference type="Gene3D" id="2.60.40.10">
    <property type="entry name" value="Immunoglobulins"/>
    <property type="match status" value="2"/>
</dbReference>
<accession>A0A8C1LB10</accession>
<evidence type="ECO:0000313" key="4">
    <source>
        <dbReference type="Proteomes" id="UP000694427"/>
    </source>
</evidence>
<sequence length="277" mass="30646">MLTVFICSPASVMEGDSVTLFTRVKTNQQKVITWYSNETIIAEITGDLSFICTDVQCNEDGTERFRDRLKLDNQTGSLTIRDIRTTDSGYFRLFINKFNMTMTFSITVQGHSAAKQDEIIVVEEGESITLNSDVEKSPDDIVTFYFNDTLITEITENPNKTCTDVQCEDADERFRDRLKVNQSSGSLTITNIRTTDSGLYKLKITSYSNNISISSFKSFSINVTGVSDSGLSSATVTGICAAAALVVVLLFVAAAAAVLYYHKLQAGQNGEHYILLF</sequence>
<feature type="domain" description="Immunoglobulin" evidence="2">
    <location>
        <begin position="117"/>
        <end position="224"/>
    </location>
</feature>
<keyword evidence="1" id="KW-0812">Transmembrane</keyword>
<keyword evidence="1" id="KW-0472">Membrane</keyword>
<feature type="domain" description="Immunoglobulin" evidence="2">
    <location>
        <begin position="7"/>
        <end position="109"/>
    </location>
</feature>
<evidence type="ECO:0000256" key="1">
    <source>
        <dbReference type="SAM" id="Phobius"/>
    </source>
</evidence>
<reference evidence="3" key="1">
    <citation type="submission" date="2025-08" db="UniProtKB">
        <authorList>
            <consortium name="Ensembl"/>
        </authorList>
    </citation>
    <scope>IDENTIFICATION</scope>
</reference>
<dbReference type="SUPFAM" id="SSF48726">
    <property type="entry name" value="Immunoglobulin"/>
    <property type="match status" value="2"/>
</dbReference>
<evidence type="ECO:0000259" key="2">
    <source>
        <dbReference type="SMART" id="SM00409"/>
    </source>
</evidence>
<organism evidence="3 4">
    <name type="scientific">Cyprinus carpio</name>
    <name type="common">Common carp</name>
    <dbReference type="NCBI Taxonomy" id="7962"/>
    <lineage>
        <taxon>Eukaryota</taxon>
        <taxon>Metazoa</taxon>
        <taxon>Chordata</taxon>
        <taxon>Craniata</taxon>
        <taxon>Vertebrata</taxon>
        <taxon>Euteleostomi</taxon>
        <taxon>Actinopterygii</taxon>
        <taxon>Neopterygii</taxon>
        <taxon>Teleostei</taxon>
        <taxon>Ostariophysi</taxon>
        <taxon>Cypriniformes</taxon>
        <taxon>Cyprinidae</taxon>
        <taxon>Cyprininae</taxon>
        <taxon>Cyprinus</taxon>
    </lineage>
</organism>
<dbReference type="SMART" id="SM00409">
    <property type="entry name" value="IG"/>
    <property type="match status" value="2"/>
</dbReference>
<dbReference type="AlphaFoldDB" id="A0A8C1LB10"/>
<dbReference type="InterPro" id="IPR013783">
    <property type="entry name" value="Ig-like_fold"/>
</dbReference>
<dbReference type="PANTHER" id="PTHR21063">
    <property type="entry name" value="LFA-3"/>
    <property type="match status" value="1"/>
</dbReference>
<dbReference type="InterPro" id="IPR036179">
    <property type="entry name" value="Ig-like_dom_sf"/>
</dbReference>
<dbReference type="InterPro" id="IPR003599">
    <property type="entry name" value="Ig_sub"/>
</dbReference>
<evidence type="ECO:0000313" key="3">
    <source>
        <dbReference type="Ensembl" id="ENSCCRP00010059369.1"/>
    </source>
</evidence>
<dbReference type="Proteomes" id="UP000694427">
    <property type="component" value="Unplaced"/>
</dbReference>
<keyword evidence="4" id="KW-1185">Reference proteome</keyword>
<protein>
    <recommendedName>
        <fullName evidence="2">Immunoglobulin domain-containing protein</fullName>
    </recommendedName>
</protein>
<reference evidence="3" key="2">
    <citation type="submission" date="2025-09" db="UniProtKB">
        <authorList>
            <consortium name="Ensembl"/>
        </authorList>
    </citation>
    <scope>IDENTIFICATION</scope>
</reference>
<keyword evidence="1" id="KW-1133">Transmembrane helix</keyword>
<proteinExistence type="predicted"/>
<feature type="transmembrane region" description="Helical" evidence="1">
    <location>
        <begin position="236"/>
        <end position="261"/>
    </location>
</feature>
<dbReference type="Ensembl" id="ENSCCRT00010065089.1">
    <property type="protein sequence ID" value="ENSCCRP00010059369.1"/>
    <property type="gene ID" value="ENSCCRG00010025150.1"/>
</dbReference>
<dbReference type="Pfam" id="PF13927">
    <property type="entry name" value="Ig_3"/>
    <property type="match status" value="1"/>
</dbReference>